<reference evidence="6 7" key="1">
    <citation type="submission" date="2022-06" db="EMBL/GenBank/DDBJ databases">
        <title>Isolation of gut microbiota from human fecal samples.</title>
        <authorList>
            <person name="Pamer E.G."/>
            <person name="Barat B."/>
            <person name="Waligurski E."/>
            <person name="Medina S."/>
            <person name="Paddock L."/>
            <person name="Mostad J."/>
        </authorList>
    </citation>
    <scope>NUCLEOTIDE SEQUENCE [LARGE SCALE GENOMIC DNA]</scope>
    <source>
        <strain evidence="6 7">DFI.7.95</strain>
    </source>
</reference>
<comment type="caution">
    <text evidence="6">The sequence shown here is derived from an EMBL/GenBank/DDBJ whole genome shotgun (WGS) entry which is preliminary data.</text>
</comment>
<organism evidence="6 7">
    <name type="scientific">Tissierella carlieri</name>
    <dbReference type="NCBI Taxonomy" id="689904"/>
    <lineage>
        <taxon>Bacteria</taxon>
        <taxon>Bacillati</taxon>
        <taxon>Bacillota</taxon>
        <taxon>Tissierellia</taxon>
        <taxon>Tissierellales</taxon>
        <taxon>Tissierellaceae</taxon>
        <taxon>Tissierella</taxon>
    </lineage>
</organism>
<keyword evidence="4" id="KW-0472">Membrane</keyword>
<dbReference type="Gene3D" id="1.10.10.60">
    <property type="entry name" value="Homeodomain-like"/>
    <property type="match status" value="2"/>
</dbReference>
<feature type="domain" description="HTH araC/xylS-type" evidence="5">
    <location>
        <begin position="530"/>
        <end position="629"/>
    </location>
</feature>
<dbReference type="Proteomes" id="UP001524478">
    <property type="component" value="Unassembled WGS sequence"/>
</dbReference>
<name>A0ABT1S9R7_9FIRM</name>
<feature type="transmembrane region" description="Helical" evidence="4">
    <location>
        <begin position="12"/>
        <end position="39"/>
    </location>
</feature>
<gene>
    <name evidence="6" type="ORF">NE686_08325</name>
</gene>
<keyword evidence="3" id="KW-0804">Transcription</keyword>
<keyword evidence="1" id="KW-0805">Transcription regulation</keyword>
<dbReference type="PANTHER" id="PTHR43280:SF2">
    <property type="entry name" value="HTH-TYPE TRANSCRIPTIONAL REGULATOR EXSA"/>
    <property type="match status" value="1"/>
</dbReference>
<dbReference type="InterPro" id="IPR018060">
    <property type="entry name" value="HTH_AraC"/>
</dbReference>
<dbReference type="InterPro" id="IPR009057">
    <property type="entry name" value="Homeodomain-like_sf"/>
</dbReference>
<dbReference type="EMBL" id="JANGAC010000005">
    <property type="protein sequence ID" value="MCQ4923085.1"/>
    <property type="molecule type" value="Genomic_DNA"/>
</dbReference>
<dbReference type="SUPFAM" id="SSF46689">
    <property type="entry name" value="Homeodomain-like"/>
    <property type="match status" value="1"/>
</dbReference>
<keyword evidence="2" id="KW-0238">DNA-binding</keyword>
<evidence type="ECO:0000256" key="2">
    <source>
        <dbReference type="ARBA" id="ARBA00023125"/>
    </source>
</evidence>
<dbReference type="SMART" id="SM00342">
    <property type="entry name" value="HTH_ARAC"/>
    <property type="match status" value="1"/>
</dbReference>
<dbReference type="Pfam" id="PF12833">
    <property type="entry name" value="HTH_18"/>
    <property type="match status" value="1"/>
</dbReference>
<evidence type="ECO:0000313" key="7">
    <source>
        <dbReference type="Proteomes" id="UP001524478"/>
    </source>
</evidence>
<dbReference type="RefSeq" id="WP_256311135.1">
    <property type="nucleotide sequence ID" value="NZ_JANGAC010000005.1"/>
</dbReference>
<proteinExistence type="predicted"/>
<accession>A0ABT1S9R7</accession>
<protein>
    <submittedName>
        <fullName evidence="6">AraC family transcriptional regulator</fullName>
    </submittedName>
</protein>
<feature type="transmembrane region" description="Helical" evidence="4">
    <location>
        <begin position="305"/>
        <end position="325"/>
    </location>
</feature>
<evidence type="ECO:0000259" key="5">
    <source>
        <dbReference type="PROSITE" id="PS01124"/>
    </source>
</evidence>
<evidence type="ECO:0000256" key="3">
    <source>
        <dbReference type="ARBA" id="ARBA00023163"/>
    </source>
</evidence>
<dbReference type="PANTHER" id="PTHR43280">
    <property type="entry name" value="ARAC-FAMILY TRANSCRIPTIONAL REGULATOR"/>
    <property type="match status" value="1"/>
</dbReference>
<keyword evidence="4" id="KW-0812">Transmembrane</keyword>
<dbReference type="PROSITE" id="PS01124">
    <property type="entry name" value="HTH_ARAC_FAMILY_2"/>
    <property type="match status" value="1"/>
</dbReference>
<sequence length="636" mass="72227">MNFRKLLTNNKLLVRLIISYLITSILLTSILMAVVSYFVSSRTRAKINESQRDLMRQSYNTAYYALTNIYGDFYVLWSRDEDIRRTLQGADISEEDIKMASKIIDNAAFKEDLVDSVYIINKKANLIISNIYPPQSIETFYDKSSVELFNDFEKHYNSYKNEVFFPRKTSYSIYGTKYSKDYISIVYAANDEDGKLDSGIIVNIDQNKLSSLLNTANIKEIMLIANSGGKIISDSQGAGFAKSLPRGDIYRSIANNQNDEDGFTGEYLGEKSFITFKKAENIGFVFISIVPYSLIKAETTQINRIIALFFVIAMFISLLVSIFSAKRIYEPLDKLIKNMRENPSIDNVVGVDEYTFLGETYNSLILKNVRSHVSRIFNGNYSDSAEKILGFSKEKFLTLAIIADDSNSSLDLLEKVLDIMEINVKWVGAITSSNSISCVINEDDFDDGKMENIMEELVNLQGLIVEDLDITVSIGIGTVVNSLDSIKFSHRYAILAVQYAMSIGENQVVLYSEIENSKVAASVNKDSIADKIEEYVLNNFTRQDFSVDEIAEEVNLSLGYIRQIFRSEKGVTLNDYIISCRIDKAKELLINTDNTAKDISEAVGYYDNRYFYTLFKKKVGMTTEEFRKLRKEELSN</sequence>
<evidence type="ECO:0000256" key="4">
    <source>
        <dbReference type="SAM" id="Phobius"/>
    </source>
</evidence>
<evidence type="ECO:0000256" key="1">
    <source>
        <dbReference type="ARBA" id="ARBA00023015"/>
    </source>
</evidence>
<keyword evidence="4" id="KW-1133">Transmembrane helix</keyword>
<evidence type="ECO:0000313" key="6">
    <source>
        <dbReference type="EMBL" id="MCQ4923085.1"/>
    </source>
</evidence>
<keyword evidence="7" id="KW-1185">Reference proteome</keyword>